<comment type="similarity">
    <text evidence="2">Belongs to the NifW family.</text>
</comment>
<dbReference type="EMBL" id="JBEWZI010000006">
    <property type="protein sequence ID" value="MET7013943.1"/>
    <property type="molecule type" value="Genomic_DNA"/>
</dbReference>
<comment type="subunit">
    <text evidence="3">Homotrimer; associates with NifD.</text>
</comment>
<evidence type="ECO:0000256" key="5">
    <source>
        <dbReference type="ARBA" id="ARBA00023231"/>
    </source>
</evidence>
<evidence type="ECO:0000256" key="1">
    <source>
        <dbReference type="ARBA" id="ARBA00002247"/>
    </source>
</evidence>
<evidence type="ECO:0000256" key="3">
    <source>
        <dbReference type="ARBA" id="ARBA00011284"/>
    </source>
</evidence>
<gene>
    <name evidence="6" type="ORF">ABXR19_07060</name>
</gene>
<dbReference type="Proteomes" id="UP001549691">
    <property type="component" value="Unassembled WGS sequence"/>
</dbReference>
<dbReference type="InterPro" id="IPR004893">
    <property type="entry name" value="NifW"/>
</dbReference>
<evidence type="ECO:0000256" key="4">
    <source>
        <dbReference type="ARBA" id="ARBA00016274"/>
    </source>
</evidence>
<dbReference type="RefSeq" id="WP_354600405.1">
    <property type="nucleotide sequence ID" value="NZ_JBEWZI010000006.1"/>
</dbReference>
<reference evidence="6 7" key="1">
    <citation type="submission" date="2024-07" db="EMBL/GenBank/DDBJ databases">
        <title>Uliginosibacterium flavum JJ3220;KACC:17644.</title>
        <authorList>
            <person name="Kim M.K."/>
        </authorList>
    </citation>
    <scope>NUCLEOTIDE SEQUENCE [LARGE SCALE GENOMIC DNA]</scope>
    <source>
        <strain evidence="6 7">KACC:17644</strain>
    </source>
</reference>
<keyword evidence="7" id="KW-1185">Reference proteome</keyword>
<organism evidence="6 7">
    <name type="scientific">Uliginosibacterium flavum</name>
    <dbReference type="NCBI Taxonomy" id="1396831"/>
    <lineage>
        <taxon>Bacteria</taxon>
        <taxon>Pseudomonadati</taxon>
        <taxon>Pseudomonadota</taxon>
        <taxon>Betaproteobacteria</taxon>
        <taxon>Rhodocyclales</taxon>
        <taxon>Zoogloeaceae</taxon>
        <taxon>Uliginosibacterium</taxon>
    </lineage>
</organism>
<protein>
    <recommendedName>
        <fullName evidence="4">Nitrogenase-stabilizing/protective protein NifW</fullName>
    </recommendedName>
</protein>
<proteinExistence type="inferred from homology"/>
<sequence length="108" mass="12440">MTAKTLSPEEFSAELADLEGIEDFLDYFNIEFDRTVVQINRLHILQRFHDYLRGAGNVPEYETWRRLLARAYDDFVRSDALTEGVFSVFKRAKGITTIPISAIGRARP</sequence>
<comment type="caution">
    <text evidence="6">The sequence shown here is derived from an EMBL/GenBank/DDBJ whole genome shotgun (WGS) entry which is preliminary data.</text>
</comment>
<evidence type="ECO:0000256" key="2">
    <source>
        <dbReference type="ARBA" id="ARBA00008351"/>
    </source>
</evidence>
<evidence type="ECO:0000313" key="7">
    <source>
        <dbReference type="Proteomes" id="UP001549691"/>
    </source>
</evidence>
<accession>A0ABV2TJ45</accession>
<comment type="function">
    <text evidence="1">May protect the nitrogenase Fe-Mo protein from oxidative damage.</text>
</comment>
<dbReference type="Pfam" id="PF03206">
    <property type="entry name" value="NifW"/>
    <property type="match status" value="1"/>
</dbReference>
<name>A0ABV2TJ45_9RHOO</name>
<evidence type="ECO:0000313" key="6">
    <source>
        <dbReference type="EMBL" id="MET7013943.1"/>
    </source>
</evidence>
<keyword evidence="5" id="KW-0535">Nitrogen fixation</keyword>